<organism evidence="2 3">
    <name type="scientific">Pelagomonas calceolata</name>
    <dbReference type="NCBI Taxonomy" id="35677"/>
    <lineage>
        <taxon>Eukaryota</taxon>
        <taxon>Sar</taxon>
        <taxon>Stramenopiles</taxon>
        <taxon>Ochrophyta</taxon>
        <taxon>Pelagophyceae</taxon>
        <taxon>Pelagomonadales</taxon>
        <taxon>Pelagomonadaceae</taxon>
        <taxon>Pelagomonas</taxon>
    </lineage>
</organism>
<dbReference type="EMBL" id="CAKKNE010000005">
    <property type="protein sequence ID" value="CAH0378027.1"/>
    <property type="molecule type" value="Genomic_DNA"/>
</dbReference>
<dbReference type="AlphaFoldDB" id="A0A8J2SXU7"/>
<feature type="compositionally biased region" description="Low complexity" evidence="1">
    <location>
        <begin position="192"/>
        <end position="203"/>
    </location>
</feature>
<name>A0A8J2SXU7_9STRA</name>
<evidence type="ECO:0000256" key="1">
    <source>
        <dbReference type="SAM" id="MobiDB-lite"/>
    </source>
</evidence>
<accession>A0A8J2SXU7</accession>
<feature type="compositionally biased region" description="Basic residues" evidence="1">
    <location>
        <begin position="58"/>
        <end position="67"/>
    </location>
</feature>
<dbReference type="Proteomes" id="UP000789595">
    <property type="component" value="Unassembled WGS sequence"/>
</dbReference>
<feature type="compositionally biased region" description="Basic and acidic residues" evidence="1">
    <location>
        <begin position="16"/>
        <end position="38"/>
    </location>
</feature>
<comment type="caution">
    <text evidence="2">The sequence shown here is derived from an EMBL/GenBank/DDBJ whole genome shotgun (WGS) entry which is preliminary data.</text>
</comment>
<feature type="region of interest" description="Disordered" evidence="1">
    <location>
        <begin position="1"/>
        <end position="214"/>
    </location>
</feature>
<feature type="compositionally biased region" description="Basic residues" evidence="1">
    <location>
        <begin position="40"/>
        <end position="50"/>
    </location>
</feature>
<evidence type="ECO:0000313" key="3">
    <source>
        <dbReference type="Proteomes" id="UP000789595"/>
    </source>
</evidence>
<proteinExistence type="predicted"/>
<sequence length="231" mass="26924">ADGQQSVRRRRRRSADRRGSGGEAPEARPGDRRRDLPRGRAQRRRGRVRRARADAHLRRGPRRRQLHHGSIGAVRRPRQMRGTHEMLPKTQGQRRDEVQVRRRVPGEQVDHRRKRKKQEEAGPRFPQRRGRQARQDHVRDGAPPGVRHRGQLAHERLRGRAPKVQDDFERARLRQRQVREAAVSSGRRHADSSSSPPRDALTAPPLPTPPYRLLPLDSSRRVYVSFTRYPM</sequence>
<protein>
    <submittedName>
        <fullName evidence="2">Uncharacterized protein</fullName>
    </submittedName>
</protein>
<keyword evidence="3" id="KW-1185">Reference proteome</keyword>
<feature type="compositionally biased region" description="Basic and acidic residues" evidence="1">
    <location>
        <begin position="82"/>
        <end position="110"/>
    </location>
</feature>
<reference evidence="2" key="1">
    <citation type="submission" date="2021-11" db="EMBL/GenBank/DDBJ databases">
        <authorList>
            <consortium name="Genoscope - CEA"/>
            <person name="William W."/>
        </authorList>
    </citation>
    <scope>NUCLEOTIDE SEQUENCE</scope>
</reference>
<feature type="compositionally biased region" description="Basic and acidic residues" evidence="1">
    <location>
        <begin position="152"/>
        <end position="172"/>
    </location>
</feature>
<feature type="non-terminal residue" evidence="2">
    <location>
        <position position="1"/>
    </location>
</feature>
<gene>
    <name evidence="2" type="ORF">PECAL_5P25440</name>
</gene>
<evidence type="ECO:0000313" key="2">
    <source>
        <dbReference type="EMBL" id="CAH0378027.1"/>
    </source>
</evidence>